<dbReference type="GO" id="GO:0005681">
    <property type="term" value="C:spliceosomal complex"/>
    <property type="evidence" value="ECO:0007669"/>
    <property type="project" value="UniProtKB-KW"/>
</dbReference>
<evidence type="ECO:0000313" key="13">
    <source>
        <dbReference type="Proteomes" id="UP001186944"/>
    </source>
</evidence>
<evidence type="ECO:0000256" key="2">
    <source>
        <dbReference type="ARBA" id="ARBA00008644"/>
    </source>
</evidence>
<feature type="compositionally biased region" description="Basic and acidic residues" evidence="10">
    <location>
        <begin position="911"/>
        <end position="927"/>
    </location>
</feature>
<dbReference type="InterPro" id="IPR011990">
    <property type="entry name" value="TPR-like_helical_dom_sf"/>
</dbReference>
<keyword evidence="5" id="KW-0677">Repeat</keyword>
<dbReference type="Proteomes" id="UP001186944">
    <property type="component" value="Unassembled WGS sequence"/>
</dbReference>
<evidence type="ECO:0000256" key="9">
    <source>
        <dbReference type="PROSITE-ProRule" id="PRU00176"/>
    </source>
</evidence>
<dbReference type="GO" id="GO:0008380">
    <property type="term" value="P:RNA splicing"/>
    <property type="evidence" value="ECO:0007669"/>
    <property type="project" value="UniProtKB-KW"/>
</dbReference>
<feature type="compositionally biased region" description="Polar residues" evidence="10">
    <location>
        <begin position="891"/>
        <end position="910"/>
    </location>
</feature>
<evidence type="ECO:0000256" key="8">
    <source>
        <dbReference type="ARBA" id="ARBA00023242"/>
    </source>
</evidence>
<feature type="compositionally biased region" description="Basic and acidic residues" evidence="10">
    <location>
        <begin position="505"/>
        <end position="524"/>
    </location>
</feature>
<keyword evidence="7" id="KW-0508">mRNA splicing</keyword>
<organism evidence="12 13">
    <name type="scientific">Pinctada imbricata</name>
    <name type="common">Atlantic pearl-oyster</name>
    <name type="synonym">Pinctada martensii</name>
    <dbReference type="NCBI Taxonomy" id="66713"/>
    <lineage>
        <taxon>Eukaryota</taxon>
        <taxon>Metazoa</taxon>
        <taxon>Spiralia</taxon>
        <taxon>Lophotrochozoa</taxon>
        <taxon>Mollusca</taxon>
        <taxon>Bivalvia</taxon>
        <taxon>Autobranchia</taxon>
        <taxon>Pteriomorphia</taxon>
        <taxon>Pterioida</taxon>
        <taxon>Pterioidea</taxon>
        <taxon>Pteriidae</taxon>
        <taxon>Pinctada</taxon>
    </lineage>
</organism>
<dbReference type="GO" id="GO:0003723">
    <property type="term" value="F:RNA binding"/>
    <property type="evidence" value="ECO:0007669"/>
    <property type="project" value="UniProtKB-UniRule"/>
</dbReference>
<dbReference type="InterPro" id="IPR055433">
    <property type="entry name" value="HAT_Syf1-like_N"/>
</dbReference>
<gene>
    <name evidence="12" type="ORF">FSP39_011914</name>
</gene>
<dbReference type="InterPro" id="IPR035979">
    <property type="entry name" value="RBD_domain_sf"/>
</dbReference>
<dbReference type="CDD" id="cd12392">
    <property type="entry name" value="RRM2_SART3"/>
    <property type="match status" value="1"/>
</dbReference>
<evidence type="ECO:0000256" key="1">
    <source>
        <dbReference type="ARBA" id="ARBA00004123"/>
    </source>
</evidence>
<reference evidence="12" key="1">
    <citation type="submission" date="2019-08" db="EMBL/GenBank/DDBJ databases">
        <title>The improved chromosome-level genome for the pearl oyster Pinctada fucata martensii using PacBio sequencing and Hi-C.</title>
        <authorList>
            <person name="Zheng Z."/>
        </authorList>
    </citation>
    <scope>NUCLEOTIDE SEQUENCE</scope>
    <source>
        <strain evidence="12">ZZ-2019</strain>
        <tissue evidence="12">Adductor muscle</tissue>
    </source>
</reference>
<comment type="subcellular location">
    <subcellularLocation>
        <location evidence="1">Nucleus</location>
    </subcellularLocation>
</comment>
<dbReference type="Pfam" id="PF05391">
    <property type="entry name" value="Lsm_interact"/>
    <property type="match status" value="1"/>
</dbReference>
<dbReference type="SUPFAM" id="SSF48452">
    <property type="entry name" value="TPR-like"/>
    <property type="match status" value="1"/>
</dbReference>
<dbReference type="Gene3D" id="1.25.40.10">
    <property type="entry name" value="Tetratricopeptide repeat domain"/>
    <property type="match status" value="2"/>
</dbReference>
<dbReference type="GO" id="GO:0006397">
    <property type="term" value="P:mRNA processing"/>
    <property type="evidence" value="ECO:0007669"/>
    <property type="project" value="UniProtKB-KW"/>
</dbReference>
<dbReference type="SUPFAM" id="SSF54928">
    <property type="entry name" value="RNA-binding domain, RBD"/>
    <property type="match status" value="2"/>
</dbReference>
<feature type="compositionally biased region" description="Basic and acidic residues" evidence="10">
    <location>
        <begin position="629"/>
        <end position="641"/>
    </location>
</feature>
<dbReference type="AlphaFoldDB" id="A0AA88XNA6"/>
<accession>A0AA88XNA6</accession>
<dbReference type="SMART" id="SM00386">
    <property type="entry name" value="HAT"/>
    <property type="match status" value="8"/>
</dbReference>
<evidence type="ECO:0000256" key="3">
    <source>
        <dbReference type="ARBA" id="ARBA00022664"/>
    </source>
</evidence>
<dbReference type="Pfam" id="PF23240">
    <property type="entry name" value="HAT_PRP39_N"/>
    <property type="match status" value="1"/>
</dbReference>
<dbReference type="PROSITE" id="PS50102">
    <property type="entry name" value="RRM"/>
    <property type="match status" value="2"/>
</dbReference>
<dbReference type="EMBL" id="VSWD01000013">
    <property type="protein sequence ID" value="KAK3084345.1"/>
    <property type="molecule type" value="Genomic_DNA"/>
</dbReference>
<dbReference type="PANTHER" id="PTHR17204">
    <property type="entry name" value="PRE-MRNA PROCESSING PROTEIN PRP39-RELATED"/>
    <property type="match status" value="1"/>
</dbReference>
<dbReference type="InterPro" id="IPR008669">
    <property type="entry name" value="LSM_interact"/>
</dbReference>
<evidence type="ECO:0000256" key="7">
    <source>
        <dbReference type="ARBA" id="ARBA00023187"/>
    </source>
</evidence>
<dbReference type="PANTHER" id="PTHR17204:SF25">
    <property type="entry name" value="RRM DOMAIN-CONTAINING PROTEIN"/>
    <property type="match status" value="1"/>
</dbReference>
<dbReference type="Pfam" id="PF00076">
    <property type="entry name" value="RRM_1"/>
    <property type="match status" value="2"/>
</dbReference>
<keyword evidence="3" id="KW-0507">mRNA processing</keyword>
<dbReference type="Gene3D" id="3.30.70.330">
    <property type="match status" value="2"/>
</dbReference>
<dbReference type="InterPro" id="IPR000504">
    <property type="entry name" value="RRM_dom"/>
</dbReference>
<feature type="domain" description="RRM" evidence="11">
    <location>
        <begin position="759"/>
        <end position="836"/>
    </location>
</feature>
<keyword evidence="8" id="KW-0539">Nucleus</keyword>
<feature type="region of interest" description="Disordered" evidence="10">
    <location>
        <begin position="499"/>
        <end position="662"/>
    </location>
</feature>
<dbReference type="InterPro" id="IPR012677">
    <property type="entry name" value="Nucleotide-bd_a/b_plait_sf"/>
</dbReference>
<dbReference type="Pfam" id="PF23233">
    <property type="entry name" value="HAT_Syf1_CNRKL1_N"/>
    <property type="match status" value="1"/>
</dbReference>
<evidence type="ECO:0000313" key="12">
    <source>
        <dbReference type="EMBL" id="KAK3084345.1"/>
    </source>
</evidence>
<evidence type="ECO:0000256" key="10">
    <source>
        <dbReference type="SAM" id="MobiDB-lite"/>
    </source>
</evidence>
<feature type="compositionally biased region" description="Pro residues" evidence="10">
    <location>
        <begin position="570"/>
        <end position="583"/>
    </location>
</feature>
<keyword evidence="13" id="KW-1185">Reference proteome</keyword>
<comment type="similarity">
    <text evidence="2">Belongs to the crooked-neck family.</text>
</comment>
<feature type="compositionally biased region" description="Basic and acidic residues" evidence="10">
    <location>
        <begin position="547"/>
        <end position="564"/>
    </location>
</feature>
<evidence type="ECO:0000256" key="4">
    <source>
        <dbReference type="ARBA" id="ARBA00022728"/>
    </source>
</evidence>
<keyword evidence="6 9" id="KW-0694">RNA-binding</keyword>
<dbReference type="CDD" id="cd12391">
    <property type="entry name" value="RRM1_SART3"/>
    <property type="match status" value="1"/>
</dbReference>
<dbReference type="InterPro" id="IPR034218">
    <property type="entry name" value="SART3_RRM2"/>
</dbReference>
<dbReference type="FunFam" id="1.25.40.10:FF:000098">
    <property type="entry name" value="Squamous cell carcinoma antigen recognized by T-cells 3"/>
    <property type="match status" value="1"/>
</dbReference>
<dbReference type="InterPro" id="IPR034217">
    <property type="entry name" value="SART3_RRM1"/>
</dbReference>
<protein>
    <recommendedName>
        <fullName evidence="11">RRM domain-containing protein</fullName>
    </recommendedName>
</protein>
<keyword evidence="4" id="KW-0747">Spliceosome</keyword>
<evidence type="ECO:0000259" key="11">
    <source>
        <dbReference type="PROSITE" id="PS50102"/>
    </source>
</evidence>
<name>A0AA88XNA6_PINIB</name>
<evidence type="ECO:0000256" key="6">
    <source>
        <dbReference type="ARBA" id="ARBA00022884"/>
    </source>
</evidence>
<feature type="region of interest" description="Disordered" evidence="10">
    <location>
        <begin position="828"/>
        <end position="927"/>
    </location>
</feature>
<feature type="domain" description="RRM" evidence="11">
    <location>
        <begin position="666"/>
        <end position="742"/>
    </location>
</feature>
<dbReference type="SMART" id="SM00360">
    <property type="entry name" value="RRM"/>
    <property type="match status" value="2"/>
</dbReference>
<evidence type="ECO:0000256" key="5">
    <source>
        <dbReference type="ARBA" id="ARBA00022737"/>
    </source>
</evidence>
<feature type="compositionally biased region" description="Basic and acidic residues" evidence="10">
    <location>
        <begin position="650"/>
        <end position="662"/>
    </location>
</feature>
<dbReference type="InterPro" id="IPR003107">
    <property type="entry name" value="HAT"/>
</dbReference>
<comment type="caution">
    <text evidence="12">The sequence shown here is derived from an EMBL/GenBank/DDBJ whole genome shotgun (WGS) entry which is preliminary data.</text>
</comment>
<feature type="compositionally biased region" description="Basic and acidic residues" evidence="10">
    <location>
        <begin position="837"/>
        <end position="849"/>
    </location>
</feature>
<sequence>MYNGHVELIDKLRQMGELERLRKARENMNKYFPLTPELWLDWLRDEIPLVTEDATDRRKVEQLFERAVKDYLSVEVWLEYVQYSIGGMGQKDGIVKVREVFERALSAAGIHVTQGAQLWEAYREFENAVLAGLMPTPGQVATEMQEKDFKVQHNKVIAIFKRQLSVPLYDIEETFSEFKEFIQDEVDSYTKQVYEKAKMKLEKLKPYEDALESAESPKLEQYQEYIKYELSQDEPARIQCIFERAVRENCLNSDLWIQYAKYLDTKLRTKPVILAFYERAISNCPWCPQLWQRYLLALERWQEPHDKIKGTVDRALGCGFSNGSDYLLVWTAYCDYLRRRIKWQEGHEDALELFRMTIEKAVEHISGILCLIIHKKVKCYLKQKKFNVINWNYFQGKFCKNMTRAREIWNEIMSEGHGSEASAWLEYYKLERAHGDNKHCRKLLQRALNSVTDWPESIVEVYINFEREEGDLEQYDNAVAKCDAQMERINERRAKTAVKEAVAQEQKKENRKAQKRQKQYDKSQQRQPPKSQHKQQEGDQSQARTQSQDRKRSHSGDTTEEPRKKGSFKVPPPPGSKSAPPPGYKGSNSVEPDHPAGGEGFKVPPPPGFKGQVPVYKRGRLTSQDDESESNKKMKTEDVSEKQGQGDVEMQGHDDKAEQNPDKAARTAFVSNLDFSIEEDRIGQIFAKCGELTDIRLVRTFKGKSKGYAYVEFKDELSALEALKLDRTSVEGRPMYVSKCEDKAKTKTEFKFSTNMEKNKLFIRNLPFTCSKDALEQIFSQHGRLKEVRLVTYRSGAPKGLAYVEYVDEHDAAKAVVHTDGLKIGDHEISVAISNPPERKTPMSKRDETSFQPSLGGGKKETEIRGKARTQVSLVPRSVKRTPATGPPPSSVTNQKTVDKSASNGQSVSKPESKMSNEDFRKMLLKK</sequence>
<proteinExistence type="inferred from homology"/>